<keyword evidence="3" id="KW-0804">Transcription</keyword>
<dbReference type="Pfam" id="PF00486">
    <property type="entry name" value="Trans_reg_C"/>
    <property type="match status" value="1"/>
</dbReference>
<reference evidence="7 8" key="1">
    <citation type="submission" date="2018-03" db="EMBL/GenBank/DDBJ databases">
        <title>Genome sequence of Paenibacillus elgii strain AC13 an antimicrobial compound producing bacteria.</title>
        <authorList>
            <person name="Kurokawa A.S."/>
            <person name="Araujo J.F."/>
            <person name="Costa R.A."/>
            <person name="Ortega D.B."/>
            <person name="Pires A.S."/>
            <person name="Pappas G.J.Jr."/>
            <person name="Franco O.L."/>
            <person name="Barreto C."/>
            <person name="Magalhaes B.S."/>
            <person name="Kruger R.H."/>
        </authorList>
    </citation>
    <scope>NUCLEOTIDE SEQUENCE [LARGE SCALE GENOMIC DNA]</scope>
    <source>
        <strain evidence="7 8">AC13</strain>
    </source>
</reference>
<evidence type="ECO:0000256" key="1">
    <source>
        <dbReference type="ARBA" id="ARBA00023015"/>
    </source>
</evidence>
<evidence type="ECO:0000256" key="3">
    <source>
        <dbReference type="ARBA" id="ARBA00023163"/>
    </source>
</evidence>
<evidence type="ECO:0000313" key="8">
    <source>
        <dbReference type="Proteomes" id="UP000244184"/>
    </source>
</evidence>
<dbReference type="EMBL" id="PYHP01000095">
    <property type="protein sequence ID" value="PUA35234.1"/>
    <property type="molecule type" value="Genomic_DNA"/>
</dbReference>
<dbReference type="AlphaFoldDB" id="A0A2T6FTK0"/>
<feature type="domain" description="OmpR/PhoB-type" evidence="6">
    <location>
        <begin position="131"/>
        <end position="229"/>
    </location>
</feature>
<comment type="caution">
    <text evidence="7">The sequence shown here is derived from an EMBL/GenBank/DDBJ whole genome shotgun (WGS) entry which is preliminary data.</text>
</comment>
<evidence type="ECO:0000313" key="7">
    <source>
        <dbReference type="EMBL" id="PUA35234.1"/>
    </source>
</evidence>
<evidence type="ECO:0000259" key="6">
    <source>
        <dbReference type="PROSITE" id="PS51755"/>
    </source>
</evidence>
<accession>A0A2T6FTK0</accession>
<name>A0A2T6FTK0_9BACL</name>
<dbReference type="SMART" id="SM00862">
    <property type="entry name" value="Trans_reg_C"/>
    <property type="match status" value="1"/>
</dbReference>
<feature type="DNA-binding region" description="OmpR/PhoB-type" evidence="4">
    <location>
        <begin position="131"/>
        <end position="229"/>
    </location>
</feature>
<feature type="region of interest" description="Disordered" evidence="5">
    <location>
        <begin position="247"/>
        <end position="272"/>
    </location>
</feature>
<dbReference type="InterPro" id="IPR016032">
    <property type="entry name" value="Sig_transdc_resp-reg_C-effctor"/>
</dbReference>
<proteinExistence type="predicted"/>
<evidence type="ECO:0000256" key="5">
    <source>
        <dbReference type="SAM" id="MobiDB-lite"/>
    </source>
</evidence>
<keyword evidence="1" id="KW-0805">Transcription regulation</keyword>
<dbReference type="RefSeq" id="WP_108534782.1">
    <property type="nucleotide sequence ID" value="NZ_PYHP01000095.1"/>
</dbReference>
<gene>
    <name evidence="7" type="ORF">C8Z91_32020</name>
</gene>
<evidence type="ECO:0000256" key="4">
    <source>
        <dbReference type="PROSITE-ProRule" id="PRU01091"/>
    </source>
</evidence>
<sequence length="272" mass="30146">MRMGIICPAAEYPRLYQASAIGGTCVMHADSPDALARSFDAAMAPEVVVWLAHNWNGNDWRIILRLCKAYPRLRVVCLTDEPPAAGATAREERIIVLPSAAAGESIRRTLTALTECSASPAAGSAPEDSAERPLALAPGLVFDPALRSVINNGVVHPLPGKELELLRFLLRRRGRFVSTEELLRGLWDEYTGSDMPRQYIYRLRGKLRTEKAPFGLLLHARGLGYMLVPSYDSAALQLAKRYGARSGKQSREARRKVPYTGDRRSNYREVEL</sequence>
<dbReference type="InterPro" id="IPR036388">
    <property type="entry name" value="WH-like_DNA-bd_sf"/>
</dbReference>
<dbReference type="GO" id="GO:0006355">
    <property type="term" value="P:regulation of DNA-templated transcription"/>
    <property type="evidence" value="ECO:0007669"/>
    <property type="project" value="InterPro"/>
</dbReference>
<dbReference type="PROSITE" id="PS51755">
    <property type="entry name" value="OMPR_PHOB"/>
    <property type="match status" value="1"/>
</dbReference>
<feature type="compositionally biased region" description="Basic and acidic residues" evidence="5">
    <location>
        <begin position="261"/>
        <end position="272"/>
    </location>
</feature>
<dbReference type="InterPro" id="IPR001867">
    <property type="entry name" value="OmpR/PhoB-type_DNA-bd"/>
</dbReference>
<protein>
    <recommendedName>
        <fullName evidence="6">OmpR/PhoB-type domain-containing protein</fullName>
    </recommendedName>
</protein>
<evidence type="ECO:0000256" key="2">
    <source>
        <dbReference type="ARBA" id="ARBA00023125"/>
    </source>
</evidence>
<dbReference type="GO" id="GO:0003677">
    <property type="term" value="F:DNA binding"/>
    <property type="evidence" value="ECO:0007669"/>
    <property type="project" value="UniProtKB-UniRule"/>
</dbReference>
<dbReference type="SUPFAM" id="SSF46894">
    <property type="entry name" value="C-terminal effector domain of the bipartite response regulators"/>
    <property type="match status" value="1"/>
</dbReference>
<dbReference type="Gene3D" id="1.10.10.10">
    <property type="entry name" value="Winged helix-like DNA-binding domain superfamily/Winged helix DNA-binding domain"/>
    <property type="match status" value="1"/>
</dbReference>
<dbReference type="GO" id="GO:0000160">
    <property type="term" value="P:phosphorelay signal transduction system"/>
    <property type="evidence" value="ECO:0007669"/>
    <property type="project" value="InterPro"/>
</dbReference>
<dbReference type="Proteomes" id="UP000244184">
    <property type="component" value="Unassembled WGS sequence"/>
</dbReference>
<organism evidence="7 8">
    <name type="scientific">Paenibacillus elgii</name>
    <dbReference type="NCBI Taxonomy" id="189691"/>
    <lineage>
        <taxon>Bacteria</taxon>
        <taxon>Bacillati</taxon>
        <taxon>Bacillota</taxon>
        <taxon>Bacilli</taxon>
        <taxon>Bacillales</taxon>
        <taxon>Paenibacillaceae</taxon>
        <taxon>Paenibacillus</taxon>
    </lineage>
</organism>
<keyword evidence="2 4" id="KW-0238">DNA-binding</keyword>